<dbReference type="NCBIfam" id="TIGR01484">
    <property type="entry name" value="HAD-SF-IIB"/>
    <property type="match status" value="1"/>
</dbReference>
<reference evidence="1 2" key="1">
    <citation type="submission" date="2019-05" db="EMBL/GenBank/DDBJ databases">
        <title>The metagenome of a microbial culture collection derived from dairy environment covers the genomic content of the human microbiome.</title>
        <authorList>
            <person name="Roder T."/>
            <person name="Wuthrich D."/>
            <person name="Sattari Z."/>
            <person name="Von Ah U."/>
            <person name="Bar C."/>
            <person name="Ronchi F."/>
            <person name="Macpherson A.J."/>
            <person name="Ganal-Vonarburg S.C."/>
            <person name="Bruggmann R."/>
            <person name="Vergeres G."/>
        </authorList>
    </citation>
    <scope>NUCLEOTIDE SEQUENCE [LARGE SCALE GENOMIC DNA]</scope>
    <source>
        <strain evidence="1 2">FAM 24227</strain>
    </source>
</reference>
<dbReference type="InterPro" id="IPR036412">
    <property type="entry name" value="HAD-like_sf"/>
</dbReference>
<accession>A0A5R9DSM6</accession>
<dbReference type="PANTHER" id="PTHR10000">
    <property type="entry name" value="PHOSPHOSERINE PHOSPHATASE"/>
    <property type="match status" value="1"/>
</dbReference>
<dbReference type="InterPro" id="IPR000150">
    <property type="entry name" value="Cof"/>
</dbReference>
<dbReference type="AlphaFoldDB" id="A0A5R9DSM6"/>
<dbReference type="EMBL" id="VBSP01000055">
    <property type="protein sequence ID" value="TLQ39597.1"/>
    <property type="molecule type" value="Genomic_DNA"/>
</dbReference>
<dbReference type="CDD" id="cd07516">
    <property type="entry name" value="HAD_Pase"/>
    <property type="match status" value="1"/>
</dbReference>
<dbReference type="Pfam" id="PF08282">
    <property type="entry name" value="Hydrolase_3"/>
    <property type="match status" value="1"/>
</dbReference>
<dbReference type="NCBIfam" id="TIGR00099">
    <property type="entry name" value="Cof-subfamily"/>
    <property type="match status" value="1"/>
</dbReference>
<dbReference type="SUPFAM" id="SSF56784">
    <property type="entry name" value="HAD-like"/>
    <property type="match status" value="1"/>
</dbReference>
<dbReference type="PROSITE" id="PS01229">
    <property type="entry name" value="COF_2"/>
    <property type="match status" value="1"/>
</dbReference>
<dbReference type="GO" id="GO:0000287">
    <property type="term" value="F:magnesium ion binding"/>
    <property type="evidence" value="ECO:0007669"/>
    <property type="project" value="TreeGrafter"/>
</dbReference>
<comment type="caution">
    <text evidence="1">The sequence shown here is derived from an EMBL/GenBank/DDBJ whole genome shotgun (WGS) entry which is preliminary data.</text>
</comment>
<dbReference type="SFLD" id="SFLDG01140">
    <property type="entry name" value="C2.B:_Phosphomannomutase_and_P"/>
    <property type="match status" value="1"/>
</dbReference>
<dbReference type="PANTHER" id="PTHR10000:SF8">
    <property type="entry name" value="HAD SUPERFAMILY HYDROLASE-LIKE, TYPE 3"/>
    <property type="match status" value="1"/>
</dbReference>
<organism evidence="1 2">
    <name type="scientific">Ruoffia tabacinasalis</name>
    <dbReference type="NCBI Taxonomy" id="87458"/>
    <lineage>
        <taxon>Bacteria</taxon>
        <taxon>Bacillati</taxon>
        <taxon>Bacillota</taxon>
        <taxon>Bacilli</taxon>
        <taxon>Lactobacillales</taxon>
        <taxon>Aerococcaceae</taxon>
        <taxon>Ruoffia</taxon>
    </lineage>
</organism>
<name>A0A5R9DSM6_9LACT</name>
<dbReference type="Proteomes" id="UP000306420">
    <property type="component" value="Unassembled WGS sequence"/>
</dbReference>
<sequence>MIKLIAIDLDGTLLRTDKSLSEENINAIHYAQSKDIKVVLCTGRPYLAMKDFAENIGFDGDDEYLVVFNGSQVIKANTGEVVVNDVVETSDLERWYEETERLNLPLNPIDSEWVYDPIEYPDGKESTYTTPAPRKTVRYHDFEADHTFNKFVICTVEDYLNEQLPKINKDLLEEYQTVLSHPYQLEIGKINVNKGNALKKLGKQLNIKPEEMMTIGDQNNDQTMIDMAGYGVAMGNAVQEIKDSASYITDTNDNDGVAKAIYHFIK</sequence>
<gene>
    <name evidence="1" type="ORF">FEZ33_10740</name>
</gene>
<dbReference type="InterPro" id="IPR006379">
    <property type="entry name" value="HAD-SF_hydro_IIB"/>
</dbReference>
<evidence type="ECO:0000313" key="1">
    <source>
        <dbReference type="EMBL" id="TLQ39597.1"/>
    </source>
</evidence>
<dbReference type="GO" id="GO:0016791">
    <property type="term" value="F:phosphatase activity"/>
    <property type="evidence" value="ECO:0007669"/>
    <property type="project" value="TreeGrafter"/>
</dbReference>
<dbReference type="SFLD" id="SFLDS00003">
    <property type="entry name" value="Haloacid_Dehalogenase"/>
    <property type="match status" value="1"/>
</dbReference>
<dbReference type="Gene3D" id="3.40.50.1000">
    <property type="entry name" value="HAD superfamily/HAD-like"/>
    <property type="match status" value="1"/>
</dbReference>
<dbReference type="RefSeq" id="WP_138405382.1">
    <property type="nucleotide sequence ID" value="NZ_VBSP01000055.1"/>
</dbReference>
<dbReference type="InterPro" id="IPR023214">
    <property type="entry name" value="HAD_sf"/>
</dbReference>
<proteinExistence type="predicted"/>
<dbReference type="GO" id="GO:0005829">
    <property type="term" value="C:cytosol"/>
    <property type="evidence" value="ECO:0007669"/>
    <property type="project" value="TreeGrafter"/>
</dbReference>
<dbReference type="OrthoDB" id="9790031at2"/>
<dbReference type="SFLD" id="SFLDG01144">
    <property type="entry name" value="C2.B.4:_PGP_Like"/>
    <property type="match status" value="1"/>
</dbReference>
<protein>
    <submittedName>
        <fullName evidence="1">HAD family phosphatase</fullName>
    </submittedName>
</protein>
<evidence type="ECO:0000313" key="2">
    <source>
        <dbReference type="Proteomes" id="UP000306420"/>
    </source>
</evidence>
<dbReference type="Gene3D" id="3.30.1240.10">
    <property type="match status" value="1"/>
</dbReference>